<evidence type="ECO:0000313" key="2">
    <source>
        <dbReference type="Proteomes" id="UP001589891"/>
    </source>
</evidence>
<name>A0ABV6SGQ4_AZOPA</name>
<comment type="caution">
    <text evidence="1">The sequence shown here is derived from an EMBL/GenBank/DDBJ whole genome shotgun (WGS) entry which is preliminary data.</text>
</comment>
<reference evidence="1 2" key="1">
    <citation type="submission" date="2024-09" db="EMBL/GenBank/DDBJ databases">
        <authorList>
            <person name="Sun Q."/>
            <person name="Mori K."/>
        </authorList>
    </citation>
    <scope>NUCLEOTIDE SEQUENCE [LARGE SCALE GENOMIC DNA]</scope>
    <source>
        <strain evidence="1 2">NCAIM B.01794</strain>
    </source>
</reference>
<dbReference type="GO" id="GO:0016787">
    <property type="term" value="F:hydrolase activity"/>
    <property type="evidence" value="ECO:0007669"/>
    <property type="project" value="UniProtKB-KW"/>
</dbReference>
<dbReference type="RefSeq" id="WP_376942864.1">
    <property type="nucleotide sequence ID" value="NZ_CP171449.1"/>
</dbReference>
<organism evidence="1 2">
    <name type="scientific">Azorhizophilus paspali</name>
    <name type="common">Azotobacter paspali</name>
    <dbReference type="NCBI Taxonomy" id="69963"/>
    <lineage>
        <taxon>Bacteria</taxon>
        <taxon>Pseudomonadati</taxon>
        <taxon>Pseudomonadota</taxon>
        <taxon>Gammaproteobacteria</taxon>
        <taxon>Pseudomonadales</taxon>
        <taxon>Pseudomonadaceae</taxon>
        <taxon>Azorhizophilus</taxon>
    </lineage>
</organism>
<proteinExistence type="predicted"/>
<evidence type="ECO:0000313" key="1">
    <source>
        <dbReference type="EMBL" id="MFC0708676.1"/>
    </source>
</evidence>
<keyword evidence="2" id="KW-1185">Reference proteome</keyword>
<dbReference type="Proteomes" id="UP001589891">
    <property type="component" value="Unassembled WGS sequence"/>
</dbReference>
<dbReference type="EMBL" id="JBHLSS010000024">
    <property type="protein sequence ID" value="MFC0708676.1"/>
    <property type="molecule type" value="Genomic_DNA"/>
</dbReference>
<protein>
    <submittedName>
        <fullName evidence="1">ADP-ribosyl-(Dinitrogen reductase) hydrolase</fullName>
    </submittedName>
</protein>
<keyword evidence="1" id="KW-0378">Hydrolase</keyword>
<gene>
    <name evidence="1" type="ORF">ACFFGX_03400</name>
</gene>
<accession>A0ABV6SGQ4</accession>
<sequence>MICIYKAGWGASLKGLIISDAIQEKLDRKHGGITRREIEQCFENCEGEHLVDTREEHRTDPPTKWFVAQTNTGRLLKVVFVFKDGSVYLKTAYEANPDEIRIYEKFALNG</sequence>